<reference evidence="4 5" key="1">
    <citation type="submission" date="2018-04" db="EMBL/GenBank/DDBJ databases">
        <title>Genomic Encyclopedia of Archaeal and Bacterial Type Strains, Phase II (KMG-II): from individual species to whole genera.</title>
        <authorList>
            <person name="Goeker M."/>
        </authorList>
    </citation>
    <scope>NUCLEOTIDE SEQUENCE [LARGE SCALE GENOMIC DNA]</scope>
    <source>
        <strain evidence="4 5">DSM 29329</strain>
    </source>
</reference>
<dbReference type="PROSITE" id="PS51724">
    <property type="entry name" value="SPOR"/>
    <property type="match status" value="1"/>
</dbReference>
<feature type="compositionally biased region" description="Polar residues" evidence="1">
    <location>
        <begin position="148"/>
        <end position="162"/>
    </location>
</feature>
<keyword evidence="2" id="KW-0732">Signal</keyword>
<keyword evidence="5" id="KW-1185">Reference proteome</keyword>
<evidence type="ECO:0000313" key="5">
    <source>
        <dbReference type="Proteomes" id="UP000244069"/>
    </source>
</evidence>
<sequence>MGTPGCTLRRGLAIAMALGLLAGCGALRGTDNAQGETVSRADGSASAPRDIEAPEIFQLTEPGQWDGTPSSGGVWISHPEASEPGRVIIRNETNGAFVMGALYPRKANTSGPRLQVSSEAAAALGMTASVPASLDVVALRRENGPTPDLQTTSRPAPTTQTDPAPGAPASSLDKPFIQVGIFSVEQNARNTATTLREAGMVPTLKTQSRDGKAYWRVLVGPSQNAEERATLLDTIRGTGFSDAYAVDG</sequence>
<gene>
    <name evidence="4" type="ORF">C8N44_11366</name>
</gene>
<organism evidence="4 5">
    <name type="scientific">Allosediminivita pacifica</name>
    <dbReference type="NCBI Taxonomy" id="1267769"/>
    <lineage>
        <taxon>Bacteria</taxon>
        <taxon>Pseudomonadati</taxon>
        <taxon>Pseudomonadota</taxon>
        <taxon>Alphaproteobacteria</taxon>
        <taxon>Rhodobacterales</taxon>
        <taxon>Paracoccaceae</taxon>
        <taxon>Allosediminivita</taxon>
    </lineage>
</organism>
<dbReference type="InterPro" id="IPR007730">
    <property type="entry name" value="SPOR-like_dom"/>
</dbReference>
<dbReference type="Pfam" id="PF05036">
    <property type="entry name" value="SPOR"/>
    <property type="match status" value="1"/>
</dbReference>
<proteinExistence type="predicted"/>
<evidence type="ECO:0000256" key="2">
    <source>
        <dbReference type="SAM" id="SignalP"/>
    </source>
</evidence>
<evidence type="ECO:0000313" key="4">
    <source>
        <dbReference type="EMBL" id="PTX47181.1"/>
    </source>
</evidence>
<dbReference type="Gene3D" id="3.30.70.1070">
    <property type="entry name" value="Sporulation related repeat"/>
    <property type="match status" value="1"/>
</dbReference>
<feature type="chain" id="PRO_5015688284" evidence="2">
    <location>
        <begin position="23"/>
        <end position="248"/>
    </location>
</feature>
<dbReference type="GO" id="GO:0042834">
    <property type="term" value="F:peptidoglycan binding"/>
    <property type="evidence" value="ECO:0007669"/>
    <property type="project" value="InterPro"/>
</dbReference>
<feature type="domain" description="SPOR" evidence="3">
    <location>
        <begin position="169"/>
        <end position="248"/>
    </location>
</feature>
<dbReference type="SUPFAM" id="SSF110997">
    <property type="entry name" value="Sporulation related repeat"/>
    <property type="match status" value="1"/>
</dbReference>
<feature type="region of interest" description="Disordered" evidence="1">
    <location>
        <begin position="143"/>
        <end position="170"/>
    </location>
</feature>
<dbReference type="EMBL" id="QBKN01000013">
    <property type="protein sequence ID" value="PTX47181.1"/>
    <property type="molecule type" value="Genomic_DNA"/>
</dbReference>
<accession>A0A2T6ATP3</accession>
<protein>
    <submittedName>
        <fullName evidence="4">Sporulation related protein</fullName>
    </submittedName>
</protein>
<evidence type="ECO:0000259" key="3">
    <source>
        <dbReference type="PROSITE" id="PS51724"/>
    </source>
</evidence>
<dbReference type="AlphaFoldDB" id="A0A2T6ATP3"/>
<feature type="signal peptide" evidence="2">
    <location>
        <begin position="1"/>
        <end position="22"/>
    </location>
</feature>
<dbReference type="Proteomes" id="UP000244069">
    <property type="component" value="Unassembled WGS sequence"/>
</dbReference>
<name>A0A2T6ATP3_9RHOB</name>
<comment type="caution">
    <text evidence="4">The sequence shown here is derived from an EMBL/GenBank/DDBJ whole genome shotgun (WGS) entry which is preliminary data.</text>
</comment>
<dbReference type="OrthoDB" id="9766672at2"/>
<evidence type="ECO:0000256" key="1">
    <source>
        <dbReference type="SAM" id="MobiDB-lite"/>
    </source>
</evidence>
<dbReference type="InterPro" id="IPR036680">
    <property type="entry name" value="SPOR-like_sf"/>
</dbReference>